<dbReference type="OrthoDB" id="2617048at2"/>
<accession>A0A0A8X227</accession>
<dbReference type="SUPFAM" id="SSF54909">
    <property type="entry name" value="Dimeric alpha+beta barrel"/>
    <property type="match status" value="1"/>
</dbReference>
<feature type="domain" description="ABM" evidence="1">
    <location>
        <begin position="2"/>
        <end position="90"/>
    </location>
</feature>
<dbReference type="Pfam" id="PF03992">
    <property type="entry name" value="ABM"/>
    <property type="match status" value="1"/>
</dbReference>
<dbReference type="Proteomes" id="UP000031014">
    <property type="component" value="Unassembled WGS sequence"/>
</dbReference>
<dbReference type="InterPro" id="IPR011008">
    <property type="entry name" value="Dimeric_a/b-barrel"/>
</dbReference>
<dbReference type="InterPro" id="IPR007138">
    <property type="entry name" value="ABM_dom"/>
</dbReference>
<evidence type="ECO:0000313" key="3">
    <source>
        <dbReference type="Proteomes" id="UP000031014"/>
    </source>
</evidence>
<dbReference type="Gene3D" id="3.30.70.100">
    <property type="match status" value="1"/>
</dbReference>
<evidence type="ECO:0000259" key="1">
    <source>
        <dbReference type="PROSITE" id="PS51725"/>
    </source>
</evidence>
<comment type="caution">
    <text evidence="2">The sequence shown here is derived from an EMBL/GenBank/DDBJ whole genome shotgun (WGS) entry which is preliminary data.</text>
</comment>
<name>A0A0A8X227_MESS1</name>
<evidence type="ECO:0000313" key="2">
    <source>
        <dbReference type="EMBL" id="GAM13963.1"/>
    </source>
</evidence>
<dbReference type="RefSeq" id="WP_041965766.1">
    <property type="nucleotide sequence ID" value="NZ_BASE01000044.1"/>
</dbReference>
<organism evidence="2 3">
    <name type="scientific">Mesobacillus selenatarsenatis (strain DSM 18680 / JCM 14380 / FERM P-15431 / SF-1)</name>
    <dbReference type="NCBI Taxonomy" id="1321606"/>
    <lineage>
        <taxon>Bacteria</taxon>
        <taxon>Bacillati</taxon>
        <taxon>Bacillota</taxon>
        <taxon>Bacilli</taxon>
        <taxon>Bacillales</taxon>
        <taxon>Bacillaceae</taxon>
        <taxon>Mesobacillus</taxon>
    </lineage>
</organism>
<protein>
    <recommendedName>
        <fullName evidence="1">ABM domain-containing protein</fullName>
    </recommendedName>
</protein>
<dbReference type="InterPro" id="IPR050404">
    <property type="entry name" value="Heme-degrading_MO"/>
</dbReference>
<dbReference type="AlphaFoldDB" id="A0A0A8X227"/>
<gene>
    <name evidence="2" type="ORF">SAMD00020551_2110</name>
</gene>
<dbReference type="STRING" id="1321606.SAMD00020551_2110"/>
<sequence>MYIVHSTVNIPESKVDEVIGIYQKRSRMVDEYEGFISFHLLQNEQKPSELTVQISWDSKENYIKYITSDAYKKVHELEKNYPDQELASIRPSVGRYKVVAE</sequence>
<dbReference type="PANTHER" id="PTHR34474">
    <property type="entry name" value="SIGNAL TRANSDUCTION PROTEIN TRAP"/>
    <property type="match status" value="1"/>
</dbReference>
<keyword evidence="3" id="KW-1185">Reference proteome</keyword>
<proteinExistence type="predicted"/>
<dbReference type="EMBL" id="BASE01000044">
    <property type="protein sequence ID" value="GAM13963.1"/>
    <property type="molecule type" value="Genomic_DNA"/>
</dbReference>
<dbReference type="PANTHER" id="PTHR34474:SF4">
    <property type="entry name" value="HEME OXYGENASE (STAPHYLOBILIN-PRODUCING) 1"/>
    <property type="match status" value="1"/>
</dbReference>
<dbReference type="PROSITE" id="PS51725">
    <property type="entry name" value="ABM"/>
    <property type="match status" value="1"/>
</dbReference>
<reference evidence="2 3" key="1">
    <citation type="submission" date="2013-06" db="EMBL/GenBank/DDBJ databases">
        <title>Whole genome shotgun sequence of Bacillus selenatarsenatis SF-1.</title>
        <authorList>
            <person name="Kuroda M."/>
            <person name="Sei K."/>
            <person name="Yamashita M."/>
            <person name="Ike M."/>
        </authorList>
    </citation>
    <scope>NUCLEOTIDE SEQUENCE [LARGE SCALE GENOMIC DNA]</scope>
    <source>
        <strain evidence="2 3">SF-1</strain>
    </source>
</reference>